<dbReference type="eggNOG" id="COG2335">
    <property type="taxonomic scope" value="Bacteria"/>
</dbReference>
<comment type="caution">
    <text evidence="3">The sequence shown here is derived from an EMBL/GenBank/DDBJ whole genome shotgun (WGS) entry which is preliminary data.</text>
</comment>
<dbReference type="Pfam" id="PF02469">
    <property type="entry name" value="Fasciclin"/>
    <property type="match status" value="1"/>
</dbReference>
<protein>
    <submittedName>
        <fullName evidence="3">Nex18 symbiotically induced protein</fullName>
    </submittedName>
</protein>
<accession>A0A0A3I971</accession>
<dbReference type="InterPro" id="IPR000782">
    <property type="entry name" value="FAS1_domain"/>
</dbReference>
<feature type="domain" description="FAS1" evidence="2">
    <location>
        <begin position="32"/>
        <end position="162"/>
    </location>
</feature>
<dbReference type="STRING" id="1384049.CD29_03675"/>
<evidence type="ECO:0000313" key="4">
    <source>
        <dbReference type="Proteomes" id="UP000030416"/>
    </source>
</evidence>
<dbReference type="SMART" id="SM00554">
    <property type="entry name" value="FAS1"/>
    <property type="match status" value="1"/>
</dbReference>
<dbReference type="EMBL" id="JPVN01000003">
    <property type="protein sequence ID" value="KGR80060.1"/>
    <property type="molecule type" value="Genomic_DNA"/>
</dbReference>
<sequence>MEKKRFAVCLLVFMMMLSIPTGVFASKNMGAKKDIVETAVEAGEFKTLAAALEKAGLVETLKGEGPFTVFAPTDAAFDKLLNDLGVTAEELLARKDLKDILLYHVVPGKVLSSDLKDGMKVKTLAGKEVTISLNPVQVNESNVVKPDIEATNGVIHVIDAVLVP</sequence>
<dbReference type="OrthoDB" id="9800666at2"/>
<dbReference type="GO" id="GO:0005615">
    <property type="term" value="C:extracellular space"/>
    <property type="evidence" value="ECO:0007669"/>
    <property type="project" value="TreeGrafter"/>
</dbReference>
<feature type="signal peptide" evidence="1">
    <location>
        <begin position="1"/>
        <end position="25"/>
    </location>
</feature>
<feature type="chain" id="PRO_5002013657" evidence="1">
    <location>
        <begin position="26"/>
        <end position="164"/>
    </location>
</feature>
<dbReference type="SUPFAM" id="SSF82153">
    <property type="entry name" value="FAS1 domain"/>
    <property type="match status" value="1"/>
</dbReference>
<dbReference type="InterPro" id="IPR050904">
    <property type="entry name" value="Adhesion/Biosynth-related"/>
</dbReference>
<dbReference type="Proteomes" id="UP000030416">
    <property type="component" value="Unassembled WGS sequence"/>
</dbReference>
<dbReference type="PANTHER" id="PTHR10900:SF77">
    <property type="entry name" value="FI19380P1"/>
    <property type="match status" value="1"/>
</dbReference>
<dbReference type="FunFam" id="2.30.180.10:FF:000032">
    <property type="entry name" value="Fasciclin domain-containing protein, putative"/>
    <property type="match status" value="1"/>
</dbReference>
<keyword evidence="4" id="KW-1185">Reference proteome</keyword>
<dbReference type="Gene3D" id="2.30.180.10">
    <property type="entry name" value="FAS1 domain"/>
    <property type="match status" value="1"/>
</dbReference>
<evidence type="ECO:0000259" key="2">
    <source>
        <dbReference type="PROSITE" id="PS50213"/>
    </source>
</evidence>
<dbReference type="PANTHER" id="PTHR10900">
    <property type="entry name" value="PERIOSTIN-RELATED"/>
    <property type="match status" value="1"/>
</dbReference>
<evidence type="ECO:0000313" key="3">
    <source>
        <dbReference type="EMBL" id="KGR80060.1"/>
    </source>
</evidence>
<gene>
    <name evidence="3" type="ORF">CD29_03675</name>
</gene>
<proteinExistence type="predicted"/>
<name>A0A0A3I971_9BACL</name>
<dbReference type="InterPro" id="IPR036378">
    <property type="entry name" value="FAS1_dom_sf"/>
</dbReference>
<evidence type="ECO:0000256" key="1">
    <source>
        <dbReference type="SAM" id="SignalP"/>
    </source>
</evidence>
<dbReference type="AlphaFoldDB" id="A0A0A3I971"/>
<dbReference type="PROSITE" id="PS50213">
    <property type="entry name" value="FAS1"/>
    <property type="match status" value="1"/>
</dbReference>
<organism evidence="3 4">
    <name type="scientific">Ureibacillus manganicus DSM 26584</name>
    <dbReference type="NCBI Taxonomy" id="1384049"/>
    <lineage>
        <taxon>Bacteria</taxon>
        <taxon>Bacillati</taxon>
        <taxon>Bacillota</taxon>
        <taxon>Bacilli</taxon>
        <taxon>Bacillales</taxon>
        <taxon>Caryophanaceae</taxon>
        <taxon>Ureibacillus</taxon>
    </lineage>
</organism>
<keyword evidence="1" id="KW-0732">Signal</keyword>
<reference evidence="3 4" key="1">
    <citation type="submission" date="2014-02" db="EMBL/GenBank/DDBJ databases">
        <title>Draft genome sequence of Lysinibacillus manganicus DSM 26584T.</title>
        <authorList>
            <person name="Zhang F."/>
            <person name="Wang G."/>
            <person name="Zhang L."/>
        </authorList>
    </citation>
    <scope>NUCLEOTIDE SEQUENCE [LARGE SCALE GENOMIC DNA]</scope>
    <source>
        <strain evidence="3 4">DSM 26584</strain>
    </source>
</reference>